<evidence type="ECO:0000256" key="19">
    <source>
        <dbReference type="SAM" id="Coils"/>
    </source>
</evidence>
<keyword evidence="11" id="KW-0862">Zinc</keyword>
<dbReference type="InterPro" id="IPR018165">
    <property type="entry name" value="Ala-tRNA-synth_IIc_core"/>
</dbReference>
<evidence type="ECO:0000256" key="12">
    <source>
        <dbReference type="ARBA" id="ARBA00022840"/>
    </source>
</evidence>
<name>A0A0F4Z6R2_9PEZI</name>
<feature type="coiled-coil region" evidence="19">
    <location>
        <begin position="828"/>
        <end position="855"/>
    </location>
</feature>
<evidence type="ECO:0000256" key="10">
    <source>
        <dbReference type="ARBA" id="ARBA00022741"/>
    </source>
</evidence>
<evidence type="ECO:0000256" key="3">
    <source>
        <dbReference type="ARBA" id="ARBA00008429"/>
    </source>
</evidence>
<dbReference type="FunFam" id="2.40.30.130:FF:000004">
    <property type="entry name" value="Alanine--tRNA ligase"/>
    <property type="match status" value="1"/>
</dbReference>
<keyword evidence="13" id="KW-0694">RNA-binding</keyword>
<keyword evidence="7" id="KW-0820">tRNA-binding</keyword>
<dbReference type="AlphaFoldDB" id="A0A0F4Z6R2"/>
<dbReference type="Pfam" id="PF07973">
    <property type="entry name" value="tRNA_SAD"/>
    <property type="match status" value="1"/>
</dbReference>
<dbReference type="GO" id="GO:0000049">
    <property type="term" value="F:tRNA binding"/>
    <property type="evidence" value="ECO:0007669"/>
    <property type="project" value="UniProtKB-KW"/>
</dbReference>
<keyword evidence="8" id="KW-0436">Ligase</keyword>
<evidence type="ECO:0000256" key="6">
    <source>
        <dbReference type="ARBA" id="ARBA00022490"/>
    </source>
</evidence>
<evidence type="ECO:0000256" key="15">
    <source>
        <dbReference type="ARBA" id="ARBA00023128"/>
    </source>
</evidence>
<evidence type="ECO:0000256" key="11">
    <source>
        <dbReference type="ARBA" id="ARBA00022833"/>
    </source>
</evidence>
<dbReference type="FunFam" id="3.10.310.40:FF:000003">
    <property type="entry name" value="Alanine--tRNA ligase"/>
    <property type="match status" value="1"/>
</dbReference>
<dbReference type="InterPro" id="IPR059090">
    <property type="entry name" value="ALA1_helical"/>
</dbReference>
<dbReference type="InterPro" id="IPR018163">
    <property type="entry name" value="Thr/Ala-tRNA-synth_IIc_edit"/>
</dbReference>
<keyword evidence="6" id="KW-0963">Cytoplasm</keyword>
<evidence type="ECO:0000256" key="1">
    <source>
        <dbReference type="ARBA" id="ARBA00004173"/>
    </source>
</evidence>
<dbReference type="InterPro" id="IPR003156">
    <property type="entry name" value="DHHA1_dom"/>
</dbReference>
<dbReference type="Pfam" id="PF26023">
    <property type="entry name" value="ALA1"/>
    <property type="match status" value="1"/>
</dbReference>
<evidence type="ECO:0000256" key="17">
    <source>
        <dbReference type="ARBA" id="ARBA00048300"/>
    </source>
</evidence>
<evidence type="ECO:0000256" key="8">
    <source>
        <dbReference type="ARBA" id="ARBA00022598"/>
    </source>
</evidence>
<dbReference type="FunFam" id="3.30.930.10:FF:000011">
    <property type="entry name" value="Alanine--tRNA ligase, cytoplasmic"/>
    <property type="match status" value="1"/>
</dbReference>
<evidence type="ECO:0000256" key="20">
    <source>
        <dbReference type="SAM" id="MobiDB-lite"/>
    </source>
</evidence>
<dbReference type="InterPro" id="IPR018162">
    <property type="entry name" value="Ala-tRNA-ligase_IIc_anticod-bd"/>
</dbReference>
<dbReference type="GO" id="GO:0004813">
    <property type="term" value="F:alanine-tRNA ligase activity"/>
    <property type="evidence" value="ECO:0007669"/>
    <property type="project" value="UniProtKB-EC"/>
</dbReference>
<dbReference type="CDD" id="cd00673">
    <property type="entry name" value="AlaRS_core"/>
    <property type="match status" value="1"/>
</dbReference>
<dbReference type="GO" id="GO:0006419">
    <property type="term" value="P:alanyl-tRNA aminoacylation"/>
    <property type="evidence" value="ECO:0007669"/>
    <property type="project" value="InterPro"/>
</dbReference>
<dbReference type="Gene3D" id="2.40.30.130">
    <property type="match status" value="1"/>
</dbReference>
<organism evidence="22 23">
    <name type="scientific">Thielaviopsis punctulata</name>
    <dbReference type="NCBI Taxonomy" id="72032"/>
    <lineage>
        <taxon>Eukaryota</taxon>
        <taxon>Fungi</taxon>
        <taxon>Dikarya</taxon>
        <taxon>Ascomycota</taxon>
        <taxon>Pezizomycotina</taxon>
        <taxon>Sordariomycetes</taxon>
        <taxon>Hypocreomycetidae</taxon>
        <taxon>Microascales</taxon>
        <taxon>Ceratocystidaceae</taxon>
        <taxon>Thielaviopsis</taxon>
    </lineage>
</organism>
<dbReference type="Pfam" id="PF02272">
    <property type="entry name" value="DHHA1"/>
    <property type="match status" value="1"/>
</dbReference>
<dbReference type="GO" id="GO:0046872">
    <property type="term" value="F:metal ion binding"/>
    <property type="evidence" value="ECO:0007669"/>
    <property type="project" value="UniProtKB-KW"/>
</dbReference>
<dbReference type="EC" id="6.1.1.7" evidence="4"/>
<comment type="similarity">
    <text evidence="3">Belongs to the class-II aminoacyl-tRNA synthetase family. Alax-L subfamily.</text>
</comment>
<evidence type="ECO:0000256" key="14">
    <source>
        <dbReference type="ARBA" id="ARBA00022917"/>
    </source>
</evidence>
<keyword evidence="9" id="KW-0479">Metal-binding</keyword>
<dbReference type="PANTHER" id="PTHR11777:SF9">
    <property type="entry name" value="ALANINE--TRNA LIGASE, CYTOPLASMIC"/>
    <property type="match status" value="1"/>
</dbReference>
<dbReference type="GO" id="GO:0002161">
    <property type="term" value="F:aminoacyl-tRNA deacylase activity"/>
    <property type="evidence" value="ECO:0007669"/>
    <property type="project" value="TreeGrafter"/>
</dbReference>
<dbReference type="FunFam" id="3.30.980.10:FF:000004">
    <property type="entry name" value="Alanine--tRNA ligase, cytoplasmic"/>
    <property type="match status" value="1"/>
</dbReference>
<evidence type="ECO:0000256" key="2">
    <source>
        <dbReference type="ARBA" id="ARBA00004496"/>
    </source>
</evidence>
<keyword evidence="14" id="KW-0648">Protein biosynthesis</keyword>
<dbReference type="PROSITE" id="PS50860">
    <property type="entry name" value="AA_TRNA_LIGASE_II_ALA"/>
    <property type="match status" value="1"/>
</dbReference>
<comment type="subcellular location">
    <subcellularLocation>
        <location evidence="2">Cytoplasm</location>
    </subcellularLocation>
    <subcellularLocation>
        <location evidence="1">Mitochondrion</location>
    </subcellularLocation>
</comment>
<dbReference type="InterPro" id="IPR050058">
    <property type="entry name" value="Ala-tRNA_ligase"/>
</dbReference>
<dbReference type="Pfam" id="PF01411">
    <property type="entry name" value="tRNA-synt_2c"/>
    <property type="match status" value="1"/>
</dbReference>
<gene>
    <name evidence="22" type="ORF">TD95_000035</name>
</gene>
<dbReference type="InterPro" id="IPR002318">
    <property type="entry name" value="Ala-tRNA-lgiase_IIc"/>
</dbReference>
<comment type="catalytic activity">
    <reaction evidence="17">
        <text>tRNA(Ala) + L-alanine + ATP = L-alanyl-tRNA(Ala) + AMP + diphosphate</text>
        <dbReference type="Rhea" id="RHEA:12540"/>
        <dbReference type="Rhea" id="RHEA-COMP:9657"/>
        <dbReference type="Rhea" id="RHEA-COMP:9923"/>
        <dbReference type="ChEBI" id="CHEBI:30616"/>
        <dbReference type="ChEBI" id="CHEBI:33019"/>
        <dbReference type="ChEBI" id="CHEBI:57972"/>
        <dbReference type="ChEBI" id="CHEBI:78442"/>
        <dbReference type="ChEBI" id="CHEBI:78497"/>
        <dbReference type="ChEBI" id="CHEBI:456215"/>
        <dbReference type="EC" id="6.1.1.7"/>
    </reaction>
</comment>
<evidence type="ECO:0000256" key="13">
    <source>
        <dbReference type="ARBA" id="ARBA00022884"/>
    </source>
</evidence>
<evidence type="ECO:0000313" key="22">
    <source>
        <dbReference type="EMBL" id="KKA26224.1"/>
    </source>
</evidence>
<dbReference type="EMBL" id="LAEV01002237">
    <property type="protein sequence ID" value="KKA26224.1"/>
    <property type="molecule type" value="Genomic_DNA"/>
</dbReference>
<evidence type="ECO:0000256" key="7">
    <source>
        <dbReference type="ARBA" id="ARBA00022555"/>
    </source>
</evidence>
<dbReference type="NCBIfam" id="TIGR00344">
    <property type="entry name" value="alaS"/>
    <property type="match status" value="1"/>
</dbReference>
<dbReference type="InterPro" id="IPR018164">
    <property type="entry name" value="Ala-tRNA-synth_IIc_N"/>
</dbReference>
<protein>
    <recommendedName>
        <fullName evidence="5">Alanine--tRNA ligase</fullName>
        <ecNumber evidence="4">6.1.1.7</ecNumber>
    </recommendedName>
</protein>
<keyword evidence="15" id="KW-0496">Mitochondrion</keyword>
<sequence>LSRLSVFSRRFSSSSFAAAMAEVQWPGVKVRDTFLKYFEDRGHTIVPSSSVVPHDDPTLLFTNAGMNQFKPIFLGTVNKGHEMANLKRAVDTQKCIRAGGKHNDLDDVGKDSYHHLANKNKTFFEMLGNWSFGDYFKKEAIQMSWELLTKVYGLDPSRLYVTYFEGNKEFNLEPDLEAKQLWLEVGVPEDHILPGNMKDNFWEMGDQGPCGPCSEVHYDKIGGRNAASLVNMDDPMVVEIWNNVFMQYDRQKDRSLKPLPAKHIDTGMGFERLVSALQNTVSNYATDIFTPLFDQIQKITNARPYTDKYGKDDVDGVDTAYRVVADHIRLLSFSITDGAVPNNDGRGYVVRRVLRRGVRYARKYFNAEIGSFFSQVLPALVEQMGHQFPELVKKQADIKEILDEEEVAFARTLDRGEIQFEKFANEAIKKGEKKLSGEVVWRLYDTYGFPLDLTKLMAEERNLDIDEAEVDVAREKAREASKVVKESTQTFSKLDVHQISELDSLKIARTDDEPKYLKPDVKVTAKIQYIYDGKAFAKSSKDIPAGTPLGLLLDKTNFYAESGGQVADTGRIVIDGAASFEVLDVQSFGGYILHNGYLHEGVLSAGDEVICEYDELRRAPIRNNHTGTHILNHSLREVLGDEVHQKGSLVDNEKLRFDFSNKTGISVSDLAKIEDLTNHYIRENKAVYYKDVELDAAREIEGLRAVFGETYPNPVRVVSIGASVEDLLANPKNPEWRKLSIEFCGGTHVSSTGIIKDLVIVEESGIAKGIRRIIAYTGEAALQAQEAAVEFGKRIETLEKMAFSPEKELEAKNTGVALSTLTVSAVSKDNLRKRFEKITKEITDQQKKRQKVEAKTALEAVQAHFKKDEATKVFVGRLPISANIKAISEVINHYKAKDKERSVYIIAGNEASGVAHGVYVGTDLATKGVTAEAWATTVSEVIGGKSGGKEPSRQGMGTKPESIEEGVATATKWLEEKLKL</sequence>
<evidence type="ECO:0000256" key="5">
    <source>
        <dbReference type="ARBA" id="ARBA00017959"/>
    </source>
</evidence>
<evidence type="ECO:0000256" key="16">
    <source>
        <dbReference type="ARBA" id="ARBA00023146"/>
    </source>
</evidence>
<evidence type="ECO:0000313" key="23">
    <source>
        <dbReference type="Proteomes" id="UP000033483"/>
    </source>
</evidence>
<dbReference type="InterPro" id="IPR045864">
    <property type="entry name" value="aa-tRNA-synth_II/BPL/LPL"/>
</dbReference>
<dbReference type="SUPFAM" id="SSF55681">
    <property type="entry name" value="Class II aaRS and biotin synthetases"/>
    <property type="match status" value="1"/>
</dbReference>
<dbReference type="Gene3D" id="3.10.310.40">
    <property type="match status" value="1"/>
</dbReference>
<evidence type="ECO:0000256" key="9">
    <source>
        <dbReference type="ARBA" id="ARBA00022723"/>
    </source>
</evidence>
<reference evidence="22 23" key="1">
    <citation type="submission" date="2015-03" db="EMBL/GenBank/DDBJ databases">
        <authorList>
            <person name="Radwan O."/>
            <person name="Al-Naeli F.A."/>
            <person name="Rendon G.A."/>
            <person name="Fields C."/>
        </authorList>
    </citation>
    <scope>NUCLEOTIDE SEQUENCE [LARGE SCALE GENOMIC DNA]</scope>
    <source>
        <strain evidence="22">CR-DP1</strain>
    </source>
</reference>
<comment type="caution">
    <text evidence="22">The sequence shown here is derived from an EMBL/GenBank/DDBJ whole genome shotgun (WGS) entry which is preliminary data.</text>
</comment>
<dbReference type="SUPFAM" id="SSF50447">
    <property type="entry name" value="Translation proteins"/>
    <property type="match status" value="1"/>
</dbReference>
<dbReference type="GO" id="GO:0005739">
    <property type="term" value="C:mitochondrion"/>
    <property type="evidence" value="ECO:0007669"/>
    <property type="project" value="UniProtKB-SubCell"/>
</dbReference>
<evidence type="ECO:0000256" key="4">
    <source>
        <dbReference type="ARBA" id="ARBA00013168"/>
    </source>
</evidence>
<keyword evidence="23" id="KW-1185">Reference proteome</keyword>
<feature type="non-terminal residue" evidence="22">
    <location>
        <position position="1"/>
    </location>
</feature>
<keyword evidence="19" id="KW-0175">Coiled coil</keyword>
<dbReference type="OrthoDB" id="2423964at2759"/>
<dbReference type="SUPFAM" id="SSF55186">
    <property type="entry name" value="ThrRS/AlaRS common domain"/>
    <property type="match status" value="1"/>
</dbReference>
<accession>A0A0F4Z6R2</accession>
<evidence type="ECO:0000256" key="18">
    <source>
        <dbReference type="ARBA" id="ARBA00055137"/>
    </source>
</evidence>
<dbReference type="Gene3D" id="3.30.930.10">
    <property type="entry name" value="Bira Bifunctional Protein, Domain 2"/>
    <property type="match status" value="1"/>
</dbReference>
<proteinExistence type="inferred from homology"/>
<dbReference type="HAMAP" id="MF_00036_B">
    <property type="entry name" value="Ala_tRNA_synth_B"/>
    <property type="match status" value="1"/>
</dbReference>
<dbReference type="SMART" id="SM00863">
    <property type="entry name" value="tRNA_SAD"/>
    <property type="match status" value="1"/>
</dbReference>
<dbReference type="Gene3D" id="3.30.980.10">
    <property type="entry name" value="Threonyl-trna Synthetase, Chain A, domain 2"/>
    <property type="match status" value="1"/>
</dbReference>
<dbReference type="SUPFAM" id="SSF101353">
    <property type="entry name" value="Putative anticodon-binding domain of alanyl-tRNA synthetase (AlaRS)"/>
    <property type="match status" value="1"/>
</dbReference>
<dbReference type="InterPro" id="IPR009000">
    <property type="entry name" value="Transl_B-barrel_sf"/>
</dbReference>
<dbReference type="GO" id="GO:0005524">
    <property type="term" value="F:ATP binding"/>
    <property type="evidence" value="ECO:0007669"/>
    <property type="project" value="UniProtKB-KW"/>
</dbReference>
<keyword evidence="16" id="KW-0030">Aminoacyl-tRNA synthetase</keyword>
<dbReference type="PRINTS" id="PR00980">
    <property type="entry name" value="TRNASYNTHALA"/>
</dbReference>
<dbReference type="InterPro" id="IPR012947">
    <property type="entry name" value="tRNA_SAD"/>
</dbReference>
<dbReference type="InterPro" id="IPR023033">
    <property type="entry name" value="Ala_tRNA_ligase_euk/bac"/>
</dbReference>
<dbReference type="PANTHER" id="PTHR11777">
    <property type="entry name" value="ALANYL-TRNA SYNTHETASE"/>
    <property type="match status" value="1"/>
</dbReference>
<feature type="domain" description="Alanyl-transfer RNA synthetases family profile" evidence="21">
    <location>
        <begin position="25"/>
        <end position="787"/>
    </location>
</feature>
<keyword evidence="10" id="KW-0547">Nucleotide-binding</keyword>
<dbReference type="Proteomes" id="UP000033483">
    <property type="component" value="Unassembled WGS sequence"/>
</dbReference>
<comment type="function">
    <text evidence="18">Catalyzes the attachment of alanine to tRNA(Ala) in a two-step reaction: alanine is first activated by ATP to form Ala-AMP and then transferred to the acceptor end of tRNA(Ala). Also edits incorrectly charged tRNA(Ala) via its editing domain.</text>
</comment>
<feature type="region of interest" description="Disordered" evidence="20">
    <location>
        <begin position="943"/>
        <end position="964"/>
    </location>
</feature>
<keyword evidence="12" id="KW-0067">ATP-binding</keyword>
<evidence type="ECO:0000259" key="21">
    <source>
        <dbReference type="PROSITE" id="PS50860"/>
    </source>
</evidence>